<dbReference type="GO" id="GO:0004674">
    <property type="term" value="F:protein serine/threonine kinase activity"/>
    <property type="evidence" value="ECO:0007669"/>
    <property type="project" value="TreeGrafter"/>
</dbReference>
<dbReference type="Pfam" id="PF00069">
    <property type="entry name" value="Pkinase"/>
    <property type="match status" value="1"/>
</dbReference>
<evidence type="ECO:0000259" key="1">
    <source>
        <dbReference type="PROSITE" id="PS50011"/>
    </source>
</evidence>
<keyword evidence="3" id="KW-1185">Reference proteome</keyword>
<dbReference type="EMBL" id="ONZP01000096">
    <property type="protein sequence ID" value="SPJ73523.1"/>
    <property type="molecule type" value="Genomic_DNA"/>
</dbReference>
<dbReference type="GO" id="GO:0005737">
    <property type="term" value="C:cytoplasm"/>
    <property type="evidence" value="ECO:0007669"/>
    <property type="project" value="TreeGrafter"/>
</dbReference>
<name>A0AAE8M4B8_9HYPO</name>
<accession>A0AAE8M4B8</accession>
<dbReference type="SUPFAM" id="SSF56112">
    <property type="entry name" value="Protein kinase-like (PK-like)"/>
    <property type="match status" value="1"/>
</dbReference>
<dbReference type="Gene3D" id="1.10.510.10">
    <property type="entry name" value="Transferase(Phosphotransferase) domain 1"/>
    <property type="match status" value="1"/>
</dbReference>
<dbReference type="InterPro" id="IPR000719">
    <property type="entry name" value="Prot_kinase_dom"/>
</dbReference>
<dbReference type="AlphaFoldDB" id="A0AAE8M4B8"/>
<dbReference type="GO" id="GO:0005524">
    <property type="term" value="F:ATP binding"/>
    <property type="evidence" value="ECO:0007669"/>
    <property type="project" value="InterPro"/>
</dbReference>
<dbReference type="GO" id="GO:0005634">
    <property type="term" value="C:nucleus"/>
    <property type="evidence" value="ECO:0007669"/>
    <property type="project" value="TreeGrafter"/>
</dbReference>
<protein>
    <recommendedName>
        <fullName evidence="1">Protein kinase domain-containing protein</fullName>
    </recommendedName>
</protein>
<dbReference type="GO" id="GO:0044773">
    <property type="term" value="P:mitotic DNA damage checkpoint signaling"/>
    <property type="evidence" value="ECO:0007669"/>
    <property type="project" value="TreeGrafter"/>
</dbReference>
<evidence type="ECO:0000313" key="2">
    <source>
        <dbReference type="EMBL" id="SPJ73523.1"/>
    </source>
</evidence>
<evidence type="ECO:0000313" key="3">
    <source>
        <dbReference type="Proteomes" id="UP001187734"/>
    </source>
</evidence>
<dbReference type="PANTHER" id="PTHR44167:SF24">
    <property type="entry name" value="SERINE_THREONINE-PROTEIN KINASE CHK2"/>
    <property type="match status" value="1"/>
</dbReference>
<dbReference type="SMART" id="SM00220">
    <property type="entry name" value="S_TKc"/>
    <property type="match status" value="1"/>
</dbReference>
<dbReference type="Proteomes" id="UP001187734">
    <property type="component" value="Unassembled WGS sequence"/>
</dbReference>
<dbReference type="InterPro" id="IPR011009">
    <property type="entry name" value="Kinase-like_dom_sf"/>
</dbReference>
<feature type="domain" description="Protein kinase" evidence="1">
    <location>
        <begin position="169"/>
        <end position="478"/>
    </location>
</feature>
<comment type="caution">
    <text evidence="2">The sequence shown here is derived from an EMBL/GenBank/DDBJ whole genome shotgun (WGS) entry which is preliminary data.</text>
</comment>
<proteinExistence type="predicted"/>
<gene>
    <name evidence="2" type="ORF">FTOL_03253</name>
</gene>
<sequence length="478" mass="54139">MPLSDSGISPTVIFSLVPLNEAAARILRHPANDDLFKHNPARDKIDIVFDPNLSTGLFPCTMGRAGHINIPRPNIANFQCSFQIHEHTGEIMLVDNSLAKNCQFFECQGTGSLFDGSKARPFREELRSRVAIIDPTINTTFSFGGRDASWYQWGIQWHVFPPLDTFEWITAMTISGVGLIGQNETVANLPLARRKYYGLPEDRFLNRELIFPRLEKVVAKAVDVYSGQYVAIKTVKVQSRFEDIVALRNEAEEIFTDFNHPHIIEFLQVEILENEYKLVMELQGGTLTQLAREESYDCRWTDPHLRPLLHQMLQALDYLASKDIIHRDVKPDNILWRFCDGEAELHYRLADFDIATLSSDDPIVAGTLPFMAPEVSLLTTATGQPHTPKIDVWSLWATLIWTFNMGTTAAPGRFRQLLPYSFPTNTIHREIEMEAQAIAKEYGSTFETMAASDPQDRASAGELLEWIFEGVGRTTSYP</sequence>
<organism evidence="2 3">
    <name type="scientific">Fusarium torulosum</name>
    <dbReference type="NCBI Taxonomy" id="33205"/>
    <lineage>
        <taxon>Eukaryota</taxon>
        <taxon>Fungi</taxon>
        <taxon>Dikarya</taxon>
        <taxon>Ascomycota</taxon>
        <taxon>Pezizomycotina</taxon>
        <taxon>Sordariomycetes</taxon>
        <taxon>Hypocreomycetidae</taxon>
        <taxon>Hypocreales</taxon>
        <taxon>Nectriaceae</taxon>
        <taxon>Fusarium</taxon>
    </lineage>
</organism>
<reference evidence="2" key="1">
    <citation type="submission" date="2018-03" db="EMBL/GenBank/DDBJ databases">
        <authorList>
            <person name="Guldener U."/>
        </authorList>
    </citation>
    <scope>NUCLEOTIDE SEQUENCE</scope>
</reference>
<dbReference type="PROSITE" id="PS50011">
    <property type="entry name" value="PROTEIN_KINASE_DOM"/>
    <property type="match status" value="1"/>
</dbReference>
<dbReference type="PANTHER" id="PTHR44167">
    <property type="entry name" value="OVARIAN-SPECIFIC SERINE/THREONINE-PROTEIN KINASE LOK-RELATED"/>
    <property type="match status" value="1"/>
</dbReference>